<name>A0ABT6W0K1_9ACTN</name>
<evidence type="ECO:0000256" key="1">
    <source>
        <dbReference type="SAM" id="SignalP"/>
    </source>
</evidence>
<feature type="domain" description="SGNH hydrolase-type esterase" evidence="2">
    <location>
        <begin position="50"/>
        <end position="276"/>
    </location>
</feature>
<accession>A0ABT6W0K1</accession>
<keyword evidence="3" id="KW-0378">Hydrolase</keyword>
<dbReference type="SUPFAM" id="SSF52266">
    <property type="entry name" value="SGNH hydrolase"/>
    <property type="match status" value="1"/>
</dbReference>
<dbReference type="Proteomes" id="UP001156398">
    <property type="component" value="Unassembled WGS sequence"/>
</dbReference>
<keyword evidence="1" id="KW-0732">Signal</keyword>
<dbReference type="EC" id="3.1.-.-" evidence="3"/>
<proteinExistence type="predicted"/>
<dbReference type="PANTHER" id="PTHR37981">
    <property type="entry name" value="LIPASE 2"/>
    <property type="match status" value="1"/>
</dbReference>
<dbReference type="GO" id="GO:0016787">
    <property type="term" value="F:hydrolase activity"/>
    <property type="evidence" value="ECO:0007669"/>
    <property type="project" value="UniProtKB-KW"/>
</dbReference>
<dbReference type="CDD" id="cd01823">
    <property type="entry name" value="SEST_like"/>
    <property type="match status" value="1"/>
</dbReference>
<protein>
    <submittedName>
        <fullName evidence="3">SGNH/GDSL hydrolase family protein</fullName>
        <ecNumber evidence="3">3.1.-.-</ecNumber>
    </submittedName>
</protein>
<comment type="caution">
    <text evidence="3">The sequence shown here is derived from an EMBL/GenBank/DDBJ whole genome shotgun (WGS) entry which is preliminary data.</text>
</comment>
<dbReference type="InterPro" id="IPR036514">
    <property type="entry name" value="SGNH_hydro_sf"/>
</dbReference>
<dbReference type="RefSeq" id="WP_282704614.1">
    <property type="nucleotide sequence ID" value="NZ_JAAGKO020000022.1"/>
</dbReference>
<dbReference type="InterPro" id="IPR037460">
    <property type="entry name" value="SEST-like"/>
</dbReference>
<feature type="signal peptide" evidence="1">
    <location>
        <begin position="1"/>
        <end position="30"/>
    </location>
</feature>
<dbReference type="PANTHER" id="PTHR37981:SF1">
    <property type="entry name" value="SGNH HYDROLASE-TYPE ESTERASE DOMAIN-CONTAINING PROTEIN"/>
    <property type="match status" value="1"/>
</dbReference>
<keyword evidence="4" id="KW-1185">Reference proteome</keyword>
<dbReference type="Gene3D" id="3.40.50.1110">
    <property type="entry name" value="SGNH hydrolase"/>
    <property type="match status" value="1"/>
</dbReference>
<reference evidence="3 4" key="1">
    <citation type="submission" date="2023-05" db="EMBL/GenBank/DDBJ databases">
        <title>Streptantibioticus silvisoli sp. nov., acidotolerant actinomycetes 1 from pine litter.</title>
        <authorList>
            <person name="Swiecimska M."/>
            <person name="Golinska P."/>
            <person name="Sangal V."/>
            <person name="Wachnowicz B."/>
            <person name="Goodfellow M."/>
        </authorList>
    </citation>
    <scope>NUCLEOTIDE SEQUENCE [LARGE SCALE GENOMIC DNA]</scope>
    <source>
        <strain evidence="3 4">SL54</strain>
    </source>
</reference>
<dbReference type="InterPro" id="IPR013830">
    <property type="entry name" value="SGNH_hydro"/>
</dbReference>
<feature type="chain" id="PRO_5046705177" evidence="1">
    <location>
        <begin position="31"/>
        <end position="289"/>
    </location>
</feature>
<sequence length="289" mass="30378">MFGHTSRSPRALRVLACAFAVCALSASGAAAPAAAPRARSGPPPLVRYVALGDSEAAAPGVPRQVDARCERSSNDYPSVVAARLRPASFTDVTCTGARTTDLARGQFPALRRDTTLVTLTIGANDFGFADIAVKCSALGLFDAAGAPCRHLYGSRLAGRIAATAPKVSAALRTVHRLAPNARVLLVGYLNLIPDDHRGCRPRELFAAGDLPWLDAAENSLDATLARTARSAGAAFVDQRRISAAHDICRPDGVRWTEAIRPTRPAIPFHPNQLGEAAMAGQVLTVLASR</sequence>
<evidence type="ECO:0000313" key="3">
    <source>
        <dbReference type="EMBL" id="MDI5964268.1"/>
    </source>
</evidence>
<organism evidence="3 4">
    <name type="scientific">Streptantibioticus silvisoli</name>
    <dbReference type="NCBI Taxonomy" id="2705255"/>
    <lineage>
        <taxon>Bacteria</taxon>
        <taxon>Bacillati</taxon>
        <taxon>Actinomycetota</taxon>
        <taxon>Actinomycetes</taxon>
        <taxon>Kitasatosporales</taxon>
        <taxon>Streptomycetaceae</taxon>
        <taxon>Streptantibioticus</taxon>
    </lineage>
</organism>
<dbReference type="Pfam" id="PF13472">
    <property type="entry name" value="Lipase_GDSL_2"/>
    <property type="match status" value="1"/>
</dbReference>
<evidence type="ECO:0000313" key="4">
    <source>
        <dbReference type="Proteomes" id="UP001156398"/>
    </source>
</evidence>
<evidence type="ECO:0000259" key="2">
    <source>
        <dbReference type="Pfam" id="PF13472"/>
    </source>
</evidence>
<gene>
    <name evidence="3" type="ORF">POF43_016320</name>
</gene>
<dbReference type="EMBL" id="JAAGKO020000022">
    <property type="protein sequence ID" value="MDI5964268.1"/>
    <property type="molecule type" value="Genomic_DNA"/>
</dbReference>